<comment type="subcellular location">
    <subcellularLocation>
        <location evidence="1 9">Endoplasmic reticulum membrane</location>
        <topology evidence="1 9">Multi-pass membrane protein</topology>
    </subcellularLocation>
</comment>
<keyword evidence="5 9" id="KW-0256">Endoplasmic reticulum</keyword>
<protein>
    <recommendedName>
        <fullName evidence="3 9">Signal peptidase complex subunit 2</fullName>
    </recommendedName>
</protein>
<dbReference type="Pfam" id="PF06703">
    <property type="entry name" value="SPC25"/>
    <property type="match status" value="1"/>
</dbReference>
<dbReference type="AlphaFoldDB" id="J3LDY9"/>
<name>J3LDY9_ORYBR</name>
<dbReference type="OMA" id="EGLFWND"/>
<evidence type="ECO:0000256" key="8">
    <source>
        <dbReference type="ARBA" id="ARBA00045608"/>
    </source>
</evidence>
<organism evidence="10">
    <name type="scientific">Oryza brachyantha</name>
    <name type="common">malo sina</name>
    <dbReference type="NCBI Taxonomy" id="4533"/>
    <lineage>
        <taxon>Eukaryota</taxon>
        <taxon>Viridiplantae</taxon>
        <taxon>Streptophyta</taxon>
        <taxon>Embryophyta</taxon>
        <taxon>Tracheophyta</taxon>
        <taxon>Spermatophyta</taxon>
        <taxon>Magnoliopsida</taxon>
        <taxon>Liliopsida</taxon>
        <taxon>Poales</taxon>
        <taxon>Poaceae</taxon>
        <taxon>BOP clade</taxon>
        <taxon>Oryzoideae</taxon>
        <taxon>Oryzeae</taxon>
        <taxon>Oryzinae</taxon>
        <taxon>Oryza</taxon>
    </lineage>
</organism>
<evidence type="ECO:0000256" key="9">
    <source>
        <dbReference type="RuleBase" id="RU368033"/>
    </source>
</evidence>
<dbReference type="PANTHER" id="PTHR13085:SF0">
    <property type="entry name" value="SIGNAL PEPTIDASE COMPLEX SUBUNIT 2"/>
    <property type="match status" value="1"/>
</dbReference>
<dbReference type="PANTHER" id="PTHR13085">
    <property type="entry name" value="MICROSOMAL SIGNAL PEPTIDASE 25 KDA SUBUNIT"/>
    <property type="match status" value="1"/>
</dbReference>
<evidence type="ECO:0000256" key="5">
    <source>
        <dbReference type="ARBA" id="ARBA00022824"/>
    </source>
</evidence>
<sequence>MAPRPRAAVVAVAALLVLLVLVFYPGRFPENRGVLLVCIALYAALNVVLQIVSYTKEKNAILFAYPPEGLFNSTGLVLSSKLPRLSDLYTLTIASADPQYKSSTDRVHFTKSVTKWFTKDGVLVEGLFWKDVEKLIDDYNRSK</sequence>
<keyword evidence="11" id="KW-1185">Reference proteome</keyword>
<keyword evidence="4 9" id="KW-0812">Transmembrane</keyword>
<dbReference type="GO" id="GO:0045047">
    <property type="term" value="P:protein targeting to ER"/>
    <property type="evidence" value="ECO:0007669"/>
    <property type="project" value="TreeGrafter"/>
</dbReference>
<evidence type="ECO:0000256" key="7">
    <source>
        <dbReference type="ARBA" id="ARBA00023136"/>
    </source>
</evidence>
<dbReference type="InterPro" id="IPR009582">
    <property type="entry name" value="Spc2/SPCS2"/>
</dbReference>
<dbReference type="eggNOG" id="ENOG502QVCN">
    <property type="taxonomic scope" value="Eukaryota"/>
</dbReference>
<dbReference type="GO" id="GO:0005787">
    <property type="term" value="C:signal peptidase complex"/>
    <property type="evidence" value="ECO:0007669"/>
    <property type="project" value="UniProtKB-UniRule"/>
</dbReference>
<proteinExistence type="inferred from homology"/>
<evidence type="ECO:0000256" key="6">
    <source>
        <dbReference type="ARBA" id="ARBA00022989"/>
    </source>
</evidence>
<dbReference type="GO" id="GO:0006465">
    <property type="term" value="P:signal peptide processing"/>
    <property type="evidence" value="ECO:0007669"/>
    <property type="project" value="UniProtKB-UniRule"/>
</dbReference>
<evidence type="ECO:0000313" key="10">
    <source>
        <dbReference type="EnsemblPlants" id="OB02G28560.1"/>
    </source>
</evidence>
<reference evidence="10" key="1">
    <citation type="submission" date="2013-04" db="UniProtKB">
        <authorList>
            <consortium name="EnsemblPlants"/>
        </authorList>
    </citation>
    <scope>IDENTIFICATION</scope>
</reference>
<accession>J3LDY9</accession>
<dbReference type="EnsemblPlants" id="OB02G28560.1">
    <property type="protein sequence ID" value="OB02G28560.1"/>
    <property type="gene ID" value="OB02G28560"/>
</dbReference>
<dbReference type="HOGENOM" id="CLU_100048_0_0_1"/>
<dbReference type="GO" id="GO:0008233">
    <property type="term" value="F:peptidase activity"/>
    <property type="evidence" value="ECO:0007669"/>
    <property type="project" value="UniProtKB-UniRule"/>
</dbReference>
<keyword evidence="6 9" id="KW-1133">Transmembrane helix</keyword>
<feature type="transmembrane region" description="Helical" evidence="9">
    <location>
        <begin position="7"/>
        <end position="26"/>
    </location>
</feature>
<evidence type="ECO:0000256" key="3">
    <source>
        <dbReference type="ARBA" id="ARBA00017057"/>
    </source>
</evidence>
<keyword evidence="7 9" id="KW-0472">Membrane</keyword>
<feature type="transmembrane region" description="Helical" evidence="9">
    <location>
        <begin position="32"/>
        <end position="52"/>
    </location>
</feature>
<dbReference type="Gramene" id="OB02G28560.1">
    <property type="protein sequence ID" value="OB02G28560.1"/>
    <property type="gene ID" value="OB02G28560"/>
</dbReference>
<comment type="similarity">
    <text evidence="2 9">Belongs to the SPCS2 family.</text>
</comment>
<evidence type="ECO:0000256" key="4">
    <source>
        <dbReference type="ARBA" id="ARBA00022692"/>
    </source>
</evidence>
<comment type="function">
    <text evidence="8 9">Component of the signal peptidase complex (SPC) which catalyzes the cleavage of N-terminal signal sequences from nascent proteins as they are translocated into the lumen of the endoplasmic reticulum. Enhances the enzymatic activity of SPC and facilitates the interactions between different components of the translocation site.</text>
</comment>
<evidence type="ECO:0000256" key="2">
    <source>
        <dbReference type="ARBA" id="ARBA00007324"/>
    </source>
</evidence>
<dbReference type="Proteomes" id="UP000006038">
    <property type="component" value="Unassembled WGS sequence"/>
</dbReference>
<evidence type="ECO:0000256" key="1">
    <source>
        <dbReference type="ARBA" id="ARBA00004477"/>
    </source>
</evidence>
<evidence type="ECO:0000313" key="11">
    <source>
        <dbReference type="Proteomes" id="UP000006038"/>
    </source>
</evidence>